<keyword evidence="9" id="KW-1185">Reference proteome</keyword>
<evidence type="ECO:0000256" key="3">
    <source>
        <dbReference type="ARBA" id="ARBA00022475"/>
    </source>
</evidence>
<evidence type="ECO:0000256" key="1">
    <source>
        <dbReference type="ARBA" id="ARBA00004651"/>
    </source>
</evidence>
<evidence type="ECO:0000256" key="7">
    <source>
        <dbReference type="SAM" id="Phobius"/>
    </source>
</evidence>
<evidence type="ECO:0000313" key="9">
    <source>
        <dbReference type="Proteomes" id="UP001320544"/>
    </source>
</evidence>
<dbReference type="PANTHER" id="PTHR34856:SF2">
    <property type="entry name" value="PROTEIN NRFD"/>
    <property type="match status" value="1"/>
</dbReference>
<reference evidence="8 9" key="1">
    <citation type="submission" date="2022-01" db="EMBL/GenBank/DDBJ databases">
        <title>Novel bile acid biosynthetic pathways are enriched in the microbiome of centenarians.</title>
        <authorList>
            <person name="Sato Y."/>
            <person name="Atarashi K."/>
            <person name="Plichta R.D."/>
            <person name="Arai Y."/>
            <person name="Sasajima S."/>
            <person name="Kearney M.S."/>
            <person name="Suda W."/>
            <person name="Takeshita K."/>
            <person name="Sasaki T."/>
            <person name="Okamoto S."/>
            <person name="Skelly N.A."/>
            <person name="Okamura Y."/>
            <person name="Vlamakis H."/>
            <person name="Li Y."/>
            <person name="Tanoue T."/>
            <person name="Takei H."/>
            <person name="Nittono H."/>
            <person name="Narushima S."/>
            <person name="Irie J."/>
            <person name="Itoh H."/>
            <person name="Moriya K."/>
            <person name="Sugiura Y."/>
            <person name="Suematsu M."/>
            <person name="Moritoki N."/>
            <person name="Shibata S."/>
            <person name="Littman R.D."/>
            <person name="Fischbach A.M."/>
            <person name="Uwamino Y."/>
            <person name="Inoue T."/>
            <person name="Honda A."/>
            <person name="Hattori M."/>
            <person name="Murai T."/>
            <person name="Xavier J.R."/>
            <person name="Hirose N."/>
            <person name="Honda K."/>
        </authorList>
    </citation>
    <scope>NUCLEOTIDE SEQUENCE [LARGE SCALE GENOMIC DNA]</scope>
    <source>
        <strain evidence="8 9">CE91-St30</strain>
    </source>
</reference>
<keyword evidence="4 7" id="KW-0812">Transmembrane</keyword>
<protein>
    <submittedName>
        <fullName evidence="8">Molybdopterin oxidoreductase membrane subunit</fullName>
    </submittedName>
</protein>
<keyword evidence="6 7" id="KW-0472">Membrane</keyword>
<dbReference type="Proteomes" id="UP001320544">
    <property type="component" value="Chromosome"/>
</dbReference>
<evidence type="ECO:0000313" key="8">
    <source>
        <dbReference type="EMBL" id="BDE95573.1"/>
    </source>
</evidence>
<organism evidence="8 9">
    <name type="scientific">Raoultibacter timonensis</name>
    <dbReference type="NCBI Taxonomy" id="1907662"/>
    <lineage>
        <taxon>Bacteria</taxon>
        <taxon>Bacillati</taxon>
        <taxon>Actinomycetota</taxon>
        <taxon>Coriobacteriia</taxon>
        <taxon>Eggerthellales</taxon>
        <taxon>Eggerthellaceae</taxon>
        <taxon>Raoultibacter</taxon>
    </lineage>
</organism>
<sequence>MFGTLAVVYLFLGGAGAGAIVLCSLIDLVWMKQPFGTAAYVPGPSVASRERIVDFGFLVGFLALAVGIVSLLLDLGRIDRALDLFLSPSPTLLTLGSYALAALVFIGACLALVRFIYLPDVPRSAVVALEVAALVVGAAVMLYTGLLLQTIGGVAFWASPLVPALFVLSSLSSGTALLFAVSCFAERDSASVRMVRGLARADAVLVVLEAVCAAAFVALAGASDHPGVRESFVALAEGNVALVWWFGFVACGLAAPLVLEAVHLCGQGTRVLLGIVAILVLVGAFCLRFSIVEAGVHRDLELEPAVEETYAIPDEIDKTFGT</sequence>
<feature type="transmembrane region" description="Helical" evidence="7">
    <location>
        <begin position="93"/>
        <end position="113"/>
    </location>
</feature>
<feature type="transmembrane region" description="Helical" evidence="7">
    <location>
        <begin position="271"/>
        <end position="291"/>
    </location>
</feature>
<feature type="transmembrane region" description="Helical" evidence="7">
    <location>
        <begin position="197"/>
        <end position="222"/>
    </location>
</feature>
<dbReference type="RefSeq" id="WP_244411913.1">
    <property type="nucleotide sequence ID" value="NZ_AP025564.1"/>
</dbReference>
<proteinExistence type="inferred from homology"/>
<gene>
    <name evidence="8" type="ORF">CE91St30_09060</name>
</gene>
<comment type="subcellular location">
    <subcellularLocation>
        <location evidence="1">Cell membrane</location>
        <topology evidence="1">Multi-pass membrane protein</topology>
    </subcellularLocation>
</comment>
<evidence type="ECO:0000256" key="2">
    <source>
        <dbReference type="ARBA" id="ARBA00008929"/>
    </source>
</evidence>
<evidence type="ECO:0000256" key="6">
    <source>
        <dbReference type="ARBA" id="ARBA00023136"/>
    </source>
</evidence>
<feature type="transmembrane region" description="Helical" evidence="7">
    <location>
        <begin position="6"/>
        <end position="31"/>
    </location>
</feature>
<feature type="transmembrane region" description="Helical" evidence="7">
    <location>
        <begin position="242"/>
        <end position="259"/>
    </location>
</feature>
<feature type="transmembrane region" description="Helical" evidence="7">
    <location>
        <begin position="125"/>
        <end position="158"/>
    </location>
</feature>
<evidence type="ECO:0000256" key="5">
    <source>
        <dbReference type="ARBA" id="ARBA00022989"/>
    </source>
</evidence>
<comment type="similarity">
    <text evidence="2">Belongs to the NrfD family.</text>
</comment>
<dbReference type="EMBL" id="AP025564">
    <property type="protein sequence ID" value="BDE95573.1"/>
    <property type="molecule type" value="Genomic_DNA"/>
</dbReference>
<evidence type="ECO:0000256" key="4">
    <source>
        <dbReference type="ARBA" id="ARBA00022692"/>
    </source>
</evidence>
<dbReference type="Gene3D" id="1.20.1630.10">
    <property type="entry name" value="Formate dehydrogenase/DMSO reductase domain"/>
    <property type="match status" value="1"/>
</dbReference>
<name>A0ABN6MEB4_9ACTN</name>
<dbReference type="PANTHER" id="PTHR34856">
    <property type="entry name" value="PROTEIN NRFD"/>
    <property type="match status" value="1"/>
</dbReference>
<dbReference type="Pfam" id="PF03916">
    <property type="entry name" value="NrfD"/>
    <property type="match status" value="1"/>
</dbReference>
<keyword evidence="5 7" id="KW-1133">Transmembrane helix</keyword>
<feature type="transmembrane region" description="Helical" evidence="7">
    <location>
        <begin position="164"/>
        <end position="185"/>
    </location>
</feature>
<dbReference type="InterPro" id="IPR052049">
    <property type="entry name" value="Electron_transfer_protein"/>
</dbReference>
<accession>A0ABN6MEB4</accession>
<feature type="transmembrane region" description="Helical" evidence="7">
    <location>
        <begin position="52"/>
        <end position="73"/>
    </location>
</feature>
<keyword evidence="3" id="KW-1003">Cell membrane</keyword>
<dbReference type="InterPro" id="IPR005614">
    <property type="entry name" value="NrfD-like"/>
</dbReference>